<dbReference type="Pfam" id="PF13613">
    <property type="entry name" value="HTH_Tnp_4"/>
    <property type="match status" value="1"/>
</dbReference>
<feature type="domain" description="Transposase Helix-turn-helix" evidence="1">
    <location>
        <begin position="43"/>
        <end position="92"/>
    </location>
</feature>
<dbReference type="AlphaFoldDB" id="A0A378QES4"/>
<organism evidence="2 3">
    <name type="scientific">Moraxella lacunata</name>
    <dbReference type="NCBI Taxonomy" id="477"/>
    <lineage>
        <taxon>Bacteria</taxon>
        <taxon>Pseudomonadati</taxon>
        <taxon>Pseudomonadota</taxon>
        <taxon>Gammaproteobacteria</taxon>
        <taxon>Moraxellales</taxon>
        <taxon>Moraxellaceae</taxon>
        <taxon>Moraxella</taxon>
    </lineage>
</organism>
<evidence type="ECO:0000313" key="3">
    <source>
        <dbReference type="Proteomes" id="UP000254107"/>
    </source>
</evidence>
<reference evidence="2 3" key="1">
    <citation type="submission" date="2018-06" db="EMBL/GenBank/DDBJ databases">
        <authorList>
            <consortium name="Pathogen Informatics"/>
            <person name="Doyle S."/>
        </authorList>
    </citation>
    <scope>NUCLEOTIDE SEQUENCE [LARGE SCALE GENOMIC DNA]</scope>
    <source>
        <strain evidence="2 3">NCTC7911</strain>
    </source>
</reference>
<evidence type="ECO:0000313" key="2">
    <source>
        <dbReference type="EMBL" id="STY99409.1"/>
    </source>
</evidence>
<sequence length="143" mass="16306">MRYKHLCQKPDDVFKRLSGVTRSVFDTMVSIVAQNKKTGRPRSLSFEDQVLLTLEYLRAYKTQLELSADYGISESNINRTIIKVENALIKSGQFNLPKRIHKPTNQTDDTVFEYVLIDATEVACQKPKKSKDTHTVANKNSTP</sequence>
<dbReference type="EMBL" id="UGQC01000001">
    <property type="protein sequence ID" value="STY99409.1"/>
    <property type="molecule type" value="Genomic_DNA"/>
</dbReference>
<keyword evidence="3" id="KW-1185">Reference proteome</keyword>
<accession>A0A378QES4</accession>
<gene>
    <name evidence="2" type="ORF">NCTC7911_00785</name>
</gene>
<name>A0A378QES4_MORLA</name>
<proteinExistence type="predicted"/>
<evidence type="ECO:0000259" key="1">
    <source>
        <dbReference type="Pfam" id="PF13613"/>
    </source>
</evidence>
<dbReference type="Proteomes" id="UP000254107">
    <property type="component" value="Unassembled WGS sequence"/>
</dbReference>
<protein>
    <recommendedName>
        <fullName evidence="1">Transposase Helix-turn-helix domain-containing protein</fullName>
    </recommendedName>
</protein>
<dbReference type="InterPro" id="IPR027805">
    <property type="entry name" value="Transposase_HTH_dom"/>
</dbReference>